<dbReference type="AlphaFoldDB" id="A0A6C0ITV4"/>
<name>A0A6C0ITV4_9ZZZZ</name>
<proteinExistence type="predicted"/>
<protein>
    <submittedName>
        <fullName evidence="1">Uncharacterized protein</fullName>
    </submittedName>
</protein>
<evidence type="ECO:0000313" key="1">
    <source>
        <dbReference type="EMBL" id="QHT96638.1"/>
    </source>
</evidence>
<organism evidence="1">
    <name type="scientific">viral metagenome</name>
    <dbReference type="NCBI Taxonomy" id="1070528"/>
    <lineage>
        <taxon>unclassified sequences</taxon>
        <taxon>metagenomes</taxon>
        <taxon>organismal metagenomes</taxon>
    </lineage>
</organism>
<accession>A0A6C0ITV4</accession>
<sequence>MLPNGGFPPIKRCISTNKSNKVETKEKGFFYTTNKSSINIRDILKKSTNENMINKPIEEIIDIVETF</sequence>
<dbReference type="EMBL" id="MN740261">
    <property type="protein sequence ID" value="QHT96638.1"/>
    <property type="molecule type" value="Genomic_DNA"/>
</dbReference>
<reference evidence="1" key="1">
    <citation type="journal article" date="2020" name="Nature">
        <title>Giant virus diversity and host interactions through global metagenomics.</title>
        <authorList>
            <person name="Schulz F."/>
            <person name="Roux S."/>
            <person name="Paez-Espino D."/>
            <person name="Jungbluth S."/>
            <person name="Walsh D.A."/>
            <person name="Denef V.J."/>
            <person name="McMahon K.D."/>
            <person name="Konstantinidis K.T."/>
            <person name="Eloe-Fadrosh E.A."/>
            <person name="Kyrpides N.C."/>
            <person name="Woyke T."/>
        </authorList>
    </citation>
    <scope>NUCLEOTIDE SEQUENCE</scope>
    <source>
        <strain evidence="1">GVMAG-M-3300024302-11</strain>
    </source>
</reference>